<dbReference type="Proteomes" id="UP001321760">
    <property type="component" value="Unassembled WGS sequence"/>
</dbReference>
<feature type="domain" description="ASX DEUBAD" evidence="2">
    <location>
        <begin position="145"/>
        <end position="277"/>
    </location>
</feature>
<dbReference type="InterPro" id="IPR028020">
    <property type="entry name" value="ASX_DEUBAD_dom"/>
</dbReference>
<evidence type="ECO:0000313" key="3">
    <source>
        <dbReference type="EMBL" id="KAK4453304.1"/>
    </source>
</evidence>
<proteinExistence type="predicted"/>
<accession>A0AAV9GWF8</accession>
<evidence type="ECO:0000313" key="4">
    <source>
        <dbReference type="Proteomes" id="UP001321760"/>
    </source>
</evidence>
<organism evidence="3 4">
    <name type="scientific">Podospora aff. communis PSN243</name>
    <dbReference type="NCBI Taxonomy" id="3040156"/>
    <lineage>
        <taxon>Eukaryota</taxon>
        <taxon>Fungi</taxon>
        <taxon>Dikarya</taxon>
        <taxon>Ascomycota</taxon>
        <taxon>Pezizomycotina</taxon>
        <taxon>Sordariomycetes</taxon>
        <taxon>Sordariomycetidae</taxon>
        <taxon>Sordariales</taxon>
        <taxon>Podosporaceae</taxon>
        <taxon>Podospora</taxon>
    </lineage>
</organism>
<feature type="region of interest" description="Disordered" evidence="1">
    <location>
        <begin position="1"/>
        <end position="152"/>
    </location>
</feature>
<feature type="compositionally biased region" description="Low complexity" evidence="1">
    <location>
        <begin position="1"/>
        <end position="13"/>
    </location>
</feature>
<feature type="region of interest" description="Disordered" evidence="1">
    <location>
        <begin position="282"/>
        <end position="319"/>
    </location>
</feature>
<sequence>MPEAASSSSLSSSPVTNNEGRGSQDVFVTDSTLDPEWPHLRGGAPKSKATKKTAKKKASEDVDEDEQVEDDGGSNPAPARRNAKRKAEDLGEGASSANAPRKRGKPTQSEVPGEGSSGSDPSKRGKTTQTEDAGEGSSAIVPKKRAKTTQAARWNAPGVFTNKNSPLTKTNGKDLMAMLLQPAAWDILTEAEKAEILALFPDNGSISGAGTAKARPNTQALKSNIVFRADCDKYVENIKEGLYKKQWLQGAWEAHAKHNRGEYHTMIAKSFRKHWGEDMPARTYPADAGHAVEGYGAEDDGAEGGRGEGSSRPRKRPRP</sequence>
<gene>
    <name evidence="3" type="ORF">QBC34DRAFT_376754</name>
</gene>
<reference evidence="3" key="2">
    <citation type="submission" date="2023-05" db="EMBL/GenBank/DDBJ databases">
        <authorList>
            <consortium name="Lawrence Berkeley National Laboratory"/>
            <person name="Steindorff A."/>
            <person name="Hensen N."/>
            <person name="Bonometti L."/>
            <person name="Westerberg I."/>
            <person name="Brannstrom I.O."/>
            <person name="Guillou S."/>
            <person name="Cros-Aarteil S."/>
            <person name="Calhoun S."/>
            <person name="Haridas S."/>
            <person name="Kuo A."/>
            <person name="Mondo S."/>
            <person name="Pangilinan J."/>
            <person name="Riley R."/>
            <person name="Labutti K."/>
            <person name="Andreopoulos B."/>
            <person name="Lipzen A."/>
            <person name="Chen C."/>
            <person name="Yanf M."/>
            <person name="Daum C."/>
            <person name="Ng V."/>
            <person name="Clum A."/>
            <person name="Ohm R."/>
            <person name="Martin F."/>
            <person name="Silar P."/>
            <person name="Natvig D."/>
            <person name="Lalanne C."/>
            <person name="Gautier V."/>
            <person name="Ament-Velasquez S.L."/>
            <person name="Kruys A."/>
            <person name="Hutchinson M.I."/>
            <person name="Powell A.J."/>
            <person name="Barry K."/>
            <person name="Miller A.N."/>
            <person name="Grigoriev I.V."/>
            <person name="Debuchy R."/>
            <person name="Gladieux P."/>
            <person name="Thoren M.H."/>
            <person name="Johannesson H."/>
        </authorList>
    </citation>
    <scope>NUCLEOTIDE SEQUENCE</scope>
    <source>
        <strain evidence="3">PSN243</strain>
    </source>
</reference>
<dbReference type="AlphaFoldDB" id="A0AAV9GWF8"/>
<dbReference type="Pfam" id="PF13919">
    <property type="entry name" value="ASXH"/>
    <property type="match status" value="1"/>
</dbReference>
<comment type="caution">
    <text evidence="3">The sequence shown here is derived from an EMBL/GenBank/DDBJ whole genome shotgun (WGS) entry which is preliminary data.</text>
</comment>
<evidence type="ECO:0000256" key="1">
    <source>
        <dbReference type="SAM" id="MobiDB-lite"/>
    </source>
</evidence>
<keyword evidence="4" id="KW-1185">Reference proteome</keyword>
<feature type="compositionally biased region" description="Acidic residues" evidence="1">
    <location>
        <begin position="61"/>
        <end position="72"/>
    </location>
</feature>
<reference evidence="3" key="1">
    <citation type="journal article" date="2023" name="Mol. Phylogenet. Evol.">
        <title>Genome-scale phylogeny and comparative genomics of the fungal order Sordariales.</title>
        <authorList>
            <person name="Hensen N."/>
            <person name="Bonometti L."/>
            <person name="Westerberg I."/>
            <person name="Brannstrom I.O."/>
            <person name="Guillou S."/>
            <person name="Cros-Aarteil S."/>
            <person name="Calhoun S."/>
            <person name="Haridas S."/>
            <person name="Kuo A."/>
            <person name="Mondo S."/>
            <person name="Pangilinan J."/>
            <person name="Riley R."/>
            <person name="LaButti K."/>
            <person name="Andreopoulos B."/>
            <person name="Lipzen A."/>
            <person name="Chen C."/>
            <person name="Yan M."/>
            <person name="Daum C."/>
            <person name="Ng V."/>
            <person name="Clum A."/>
            <person name="Steindorff A."/>
            <person name="Ohm R.A."/>
            <person name="Martin F."/>
            <person name="Silar P."/>
            <person name="Natvig D.O."/>
            <person name="Lalanne C."/>
            <person name="Gautier V."/>
            <person name="Ament-Velasquez S.L."/>
            <person name="Kruys A."/>
            <person name="Hutchinson M.I."/>
            <person name="Powell A.J."/>
            <person name="Barry K."/>
            <person name="Miller A.N."/>
            <person name="Grigoriev I.V."/>
            <person name="Debuchy R."/>
            <person name="Gladieux P."/>
            <person name="Hiltunen Thoren M."/>
            <person name="Johannesson H."/>
        </authorList>
    </citation>
    <scope>NUCLEOTIDE SEQUENCE</scope>
    <source>
        <strain evidence="3">PSN243</strain>
    </source>
</reference>
<protein>
    <submittedName>
        <fullName evidence="3">Asx homology domain-containing protein</fullName>
    </submittedName>
</protein>
<evidence type="ECO:0000259" key="2">
    <source>
        <dbReference type="Pfam" id="PF13919"/>
    </source>
</evidence>
<dbReference type="EMBL" id="MU865921">
    <property type="protein sequence ID" value="KAK4453304.1"/>
    <property type="molecule type" value="Genomic_DNA"/>
</dbReference>
<name>A0AAV9GWF8_9PEZI</name>